<feature type="chain" id="PRO_5046153318" description="PE-PPE domain-containing protein" evidence="2">
    <location>
        <begin position="27"/>
        <end position="518"/>
    </location>
</feature>
<gene>
    <name evidence="3" type="ORF">NM203_06140</name>
</gene>
<evidence type="ECO:0000256" key="1">
    <source>
        <dbReference type="SAM" id="MobiDB-lite"/>
    </source>
</evidence>
<dbReference type="EMBL" id="JANDBD010000002">
    <property type="protein sequence ID" value="MCP9271760.1"/>
    <property type="molecule type" value="Genomic_DNA"/>
</dbReference>
<evidence type="ECO:0000313" key="4">
    <source>
        <dbReference type="Proteomes" id="UP001651690"/>
    </source>
</evidence>
<reference evidence="3 4" key="1">
    <citation type="submission" date="2022-06" db="EMBL/GenBank/DDBJ databases">
        <title>Mycolicibacterium sp. CAU 1645 isolated from seawater.</title>
        <authorList>
            <person name="Kim W."/>
        </authorList>
    </citation>
    <scope>NUCLEOTIDE SEQUENCE [LARGE SCALE GENOMIC DNA]</scope>
    <source>
        <strain evidence="3 4">CAU 1645</strain>
    </source>
</reference>
<keyword evidence="4" id="KW-1185">Reference proteome</keyword>
<dbReference type="RefSeq" id="WP_255058831.1">
    <property type="nucleotide sequence ID" value="NZ_JANDBD010000002.1"/>
</dbReference>
<organism evidence="3 4">
    <name type="scientific">Mycolicibacterium arenosum</name>
    <dbReference type="NCBI Taxonomy" id="2952157"/>
    <lineage>
        <taxon>Bacteria</taxon>
        <taxon>Bacillati</taxon>
        <taxon>Actinomycetota</taxon>
        <taxon>Actinomycetes</taxon>
        <taxon>Mycobacteriales</taxon>
        <taxon>Mycobacteriaceae</taxon>
        <taxon>Mycolicibacterium</taxon>
    </lineage>
</organism>
<feature type="region of interest" description="Disordered" evidence="1">
    <location>
        <begin position="485"/>
        <end position="518"/>
    </location>
</feature>
<name>A0ABT1LYT6_9MYCO</name>
<evidence type="ECO:0008006" key="5">
    <source>
        <dbReference type="Google" id="ProtNLM"/>
    </source>
</evidence>
<comment type="caution">
    <text evidence="3">The sequence shown here is derived from an EMBL/GenBank/DDBJ whole genome shotgun (WGS) entry which is preliminary data.</text>
</comment>
<dbReference type="Proteomes" id="UP001651690">
    <property type="component" value="Unassembled WGS sequence"/>
</dbReference>
<protein>
    <recommendedName>
        <fullName evidence="5">PE-PPE domain-containing protein</fullName>
    </recommendedName>
</protein>
<feature type="compositionally biased region" description="Acidic residues" evidence="1">
    <location>
        <begin position="438"/>
        <end position="447"/>
    </location>
</feature>
<evidence type="ECO:0000313" key="3">
    <source>
        <dbReference type="EMBL" id="MCP9271760.1"/>
    </source>
</evidence>
<feature type="compositionally biased region" description="Gly residues" evidence="1">
    <location>
        <begin position="488"/>
        <end position="518"/>
    </location>
</feature>
<accession>A0ABT1LYT6</accession>
<feature type="compositionally biased region" description="Gly residues" evidence="1">
    <location>
        <begin position="460"/>
        <end position="472"/>
    </location>
</feature>
<evidence type="ECO:0000256" key="2">
    <source>
        <dbReference type="SAM" id="SignalP"/>
    </source>
</evidence>
<keyword evidence="2" id="KW-0732">Signal</keyword>
<feature type="compositionally biased region" description="Low complexity" evidence="1">
    <location>
        <begin position="372"/>
        <end position="429"/>
    </location>
</feature>
<feature type="region of interest" description="Disordered" evidence="1">
    <location>
        <begin position="367"/>
        <end position="473"/>
    </location>
</feature>
<sequence length="518" mass="52278">MAVRSFVTAGAAFATAGMVAVVPAIAPPLAPRDIQVIKQTEAHVQLAAQLTLQDLINVYFGVTPAGSYVDPEGPDAPPLPPVTGAPGTSGLSGVIYQLLHQQQGAYLPGTVGLETYFNGGLTDYIELALLTQNADPAQRAGIEAFFDGLSQLAYEYLQSGTTDPATTTYLKTFFNQGGFGNPALFGAPGVLYLRLLAGFQAPEQQAFINNLFQGGVTQVAYQQLGGDLGTVDEEGEPLPTSTPYLSAFFGINNNIVDPGGSGSPSLNGVSGVVYTRLKAAAATGDLTPEQMSVIDPFFNGGAAEVARVQLLSRTGDVNQQNLINEFFDNGISGVVRYLLVGPAPTPPPEEEPEEETLRTAVTVQAAAESDPAVEAKPAAEAEPATAEPAVEAKPAVASAPAAATAPAAETAPPAKATGEAPAAGEGKPAFTAKIREVEAEEEAEPDDGGANKAEPEIILGTGGPKSGSGSWGVFGDIAKGVHDAIAGMSGGGQPAGGSATGGTGESGGGATDGGGAEG</sequence>
<feature type="signal peptide" evidence="2">
    <location>
        <begin position="1"/>
        <end position="26"/>
    </location>
</feature>
<proteinExistence type="predicted"/>